<name>A0A1B0DH59_PHLPP</name>
<dbReference type="PANTHER" id="PTHR46600:SF11">
    <property type="entry name" value="THAP DOMAIN-CONTAINING PROTEIN 10"/>
    <property type="match status" value="1"/>
</dbReference>
<dbReference type="GO" id="GO:0008270">
    <property type="term" value="F:zinc ion binding"/>
    <property type="evidence" value="ECO:0007669"/>
    <property type="project" value="UniProtKB-KW"/>
</dbReference>
<keyword evidence="1" id="KW-0479">Metal-binding</keyword>
<evidence type="ECO:0000256" key="4">
    <source>
        <dbReference type="ARBA" id="ARBA00023125"/>
    </source>
</evidence>
<evidence type="ECO:0000313" key="7">
    <source>
        <dbReference type="Proteomes" id="UP000092462"/>
    </source>
</evidence>
<accession>A0A1B0DH59</accession>
<dbReference type="SMART" id="SM00980">
    <property type="entry name" value="THAP"/>
    <property type="match status" value="1"/>
</dbReference>
<dbReference type="InterPro" id="IPR026516">
    <property type="entry name" value="THAP1/10"/>
</dbReference>
<dbReference type="PROSITE" id="PS50950">
    <property type="entry name" value="ZF_THAP"/>
    <property type="match status" value="1"/>
</dbReference>
<protein>
    <submittedName>
        <fullName evidence="6">Uncharacterized protein</fullName>
    </submittedName>
</protein>
<organism evidence="6 7">
    <name type="scientific">Phlebotomus papatasi</name>
    <name type="common">Sandfly</name>
    <dbReference type="NCBI Taxonomy" id="29031"/>
    <lineage>
        <taxon>Eukaryota</taxon>
        <taxon>Metazoa</taxon>
        <taxon>Ecdysozoa</taxon>
        <taxon>Arthropoda</taxon>
        <taxon>Hexapoda</taxon>
        <taxon>Insecta</taxon>
        <taxon>Pterygota</taxon>
        <taxon>Neoptera</taxon>
        <taxon>Endopterygota</taxon>
        <taxon>Diptera</taxon>
        <taxon>Nematocera</taxon>
        <taxon>Psychodoidea</taxon>
        <taxon>Psychodidae</taxon>
        <taxon>Phlebotomus</taxon>
        <taxon>Phlebotomus</taxon>
    </lineage>
</organism>
<dbReference type="Pfam" id="PF05485">
    <property type="entry name" value="THAP"/>
    <property type="match status" value="1"/>
</dbReference>
<evidence type="ECO:0000256" key="5">
    <source>
        <dbReference type="SAM" id="MobiDB-lite"/>
    </source>
</evidence>
<dbReference type="EMBL" id="AJVK01060744">
    <property type="status" value="NOT_ANNOTATED_CDS"/>
    <property type="molecule type" value="Genomic_DNA"/>
</dbReference>
<feature type="compositionally biased region" description="Acidic residues" evidence="5">
    <location>
        <begin position="273"/>
        <end position="293"/>
    </location>
</feature>
<dbReference type="EnsemblMetazoa" id="PPAI007493-RA">
    <property type="protein sequence ID" value="PPAI007493-PA"/>
    <property type="gene ID" value="PPAI007493"/>
</dbReference>
<evidence type="ECO:0000256" key="3">
    <source>
        <dbReference type="ARBA" id="ARBA00022833"/>
    </source>
</evidence>
<dbReference type="SMART" id="SM00692">
    <property type="entry name" value="DM3"/>
    <property type="match status" value="1"/>
</dbReference>
<dbReference type="AlphaFoldDB" id="A0A1B0DH59"/>
<keyword evidence="2" id="KW-0863">Zinc-finger</keyword>
<dbReference type="InterPro" id="IPR006612">
    <property type="entry name" value="THAP_Znf"/>
</dbReference>
<dbReference type="VEuPathDB" id="VectorBase:PPAPM1_010656"/>
<reference evidence="6" key="1">
    <citation type="submission" date="2022-08" db="UniProtKB">
        <authorList>
            <consortium name="EnsemblMetazoa"/>
        </authorList>
    </citation>
    <scope>IDENTIFICATION</scope>
    <source>
        <strain evidence="6">Israel</strain>
    </source>
</reference>
<keyword evidence="7" id="KW-1185">Reference proteome</keyword>
<feature type="region of interest" description="Disordered" evidence="5">
    <location>
        <begin position="251"/>
        <end position="293"/>
    </location>
</feature>
<evidence type="ECO:0000313" key="6">
    <source>
        <dbReference type="EnsemblMetazoa" id="PPAI007493-PA"/>
    </source>
</evidence>
<keyword evidence="3" id="KW-0862">Zinc</keyword>
<dbReference type="Proteomes" id="UP000092462">
    <property type="component" value="Unassembled WGS sequence"/>
</dbReference>
<sequence length="293" mass="34623">MAYCHCIVENCDTISSARNKAKNISFHRFPVNKERRQIWLDNLNLQPHVVDTHVVVCSLHFRSEDIFRKYIRPRYKYFLVPDAVPLKWADDPRNIPRKYEKVDPEYGTHEEIEINVKTEQISYENDAVVLFKPEIQPDTTRTFTFIEVPHATEEVSLENTHNAYNQQIVVKNEPMLIEINNTDEMQLNVDGNEVAPGTTQMLWELRKKNQVNMKMQKTILHLRKKVKCLQQQLRRRNKKLADLKAKMKKCKCKKNPEKNSPMSPQSAELSREESEDMVEVEELEELDDDAVWW</sequence>
<feature type="compositionally biased region" description="Polar residues" evidence="5">
    <location>
        <begin position="258"/>
        <end position="268"/>
    </location>
</feature>
<dbReference type="InterPro" id="IPR038441">
    <property type="entry name" value="THAP_Znf_sf"/>
</dbReference>
<dbReference type="GO" id="GO:0043565">
    <property type="term" value="F:sequence-specific DNA binding"/>
    <property type="evidence" value="ECO:0007669"/>
    <property type="project" value="InterPro"/>
</dbReference>
<dbReference type="Gene3D" id="6.20.210.20">
    <property type="entry name" value="THAP domain"/>
    <property type="match status" value="1"/>
</dbReference>
<dbReference type="PANTHER" id="PTHR46600">
    <property type="entry name" value="THAP DOMAIN-CONTAINING"/>
    <property type="match status" value="1"/>
</dbReference>
<evidence type="ECO:0000256" key="2">
    <source>
        <dbReference type="ARBA" id="ARBA00022771"/>
    </source>
</evidence>
<dbReference type="SUPFAM" id="SSF57716">
    <property type="entry name" value="Glucocorticoid receptor-like (DNA-binding domain)"/>
    <property type="match status" value="1"/>
</dbReference>
<evidence type="ECO:0000256" key="1">
    <source>
        <dbReference type="ARBA" id="ARBA00022723"/>
    </source>
</evidence>
<proteinExistence type="predicted"/>
<keyword evidence="4" id="KW-0238">DNA-binding</keyword>
<dbReference type="VEuPathDB" id="VectorBase:PPAI007493"/>